<dbReference type="GO" id="GO:0031932">
    <property type="term" value="C:TORC2 complex"/>
    <property type="evidence" value="ECO:0007669"/>
    <property type="project" value="TreeGrafter"/>
</dbReference>
<feature type="compositionally biased region" description="Pro residues" evidence="1">
    <location>
        <begin position="1"/>
        <end position="10"/>
    </location>
</feature>
<evidence type="ECO:0000256" key="1">
    <source>
        <dbReference type="SAM" id="MobiDB-lite"/>
    </source>
</evidence>
<dbReference type="PANTHER" id="PTHR32428">
    <property type="entry name" value="TARGET OF RAPAMYCIN COMPLEX 2 SUBUNIT BIT61-RELATED"/>
    <property type="match status" value="1"/>
</dbReference>
<feature type="compositionally biased region" description="Polar residues" evidence="1">
    <location>
        <begin position="378"/>
        <end position="389"/>
    </location>
</feature>
<reference evidence="3" key="1">
    <citation type="journal article" date="2022" name="Microb. Genom.">
        <title>A global pangenome for the wheat fungal pathogen Pyrenophora tritici-repentis and prediction of effector protein structural homology.</title>
        <authorList>
            <person name="Moolhuijzen P.M."/>
            <person name="See P.T."/>
            <person name="Shi G."/>
            <person name="Powell H.R."/>
            <person name="Cockram J."/>
            <person name="Jorgensen L.N."/>
            <person name="Benslimane H."/>
            <person name="Strelkov S.E."/>
            <person name="Turner J."/>
            <person name="Liu Z."/>
            <person name="Moffat C.S."/>
        </authorList>
    </citation>
    <scope>NUCLEOTIDE SEQUENCE [LARGE SCALE GENOMIC DNA]</scope>
</reference>
<dbReference type="InterPro" id="IPR013745">
    <property type="entry name" value="Bit61/PRR5"/>
</dbReference>
<dbReference type="InterPro" id="IPR014710">
    <property type="entry name" value="RmlC-like_jellyroll"/>
</dbReference>
<feature type="compositionally biased region" description="Polar residues" evidence="1">
    <location>
        <begin position="145"/>
        <end position="154"/>
    </location>
</feature>
<name>A0A922T0B5_9PLEO</name>
<feature type="compositionally biased region" description="Basic and acidic residues" evidence="1">
    <location>
        <begin position="250"/>
        <end position="260"/>
    </location>
</feature>
<protein>
    <submittedName>
        <fullName evidence="2">HbrB</fullName>
    </submittedName>
</protein>
<feature type="compositionally biased region" description="Polar residues" evidence="1">
    <location>
        <begin position="682"/>
        <end position="691"/>
    </location>
</feature>
<feature type="compositionally biased region" description="Polar residues" evidence="1">
    <location>
        <begin position="170"/>
        <end position="183"/>
    </location>
</feature>
<evidence type="ECO:0000313" key="2">
    <source>
        <dbReference type="EMBL" id="KAI1514092.1"/>
    </source>
</evidence>
<feature type="compositionally biased region" description="Basic residues" evidence="1">
    <location>
        <begin position="327"/>
        <end position="341"/>
    </location>
</feature>
<proteinExistence type="predicted"/>
<organism evidence="2 3">
    <name type="scientific">Pyrenophora tritici-repentis</name>
    <dbReference type="NCBI Taxonomy" id="45151"/>
    <lineage>
        <taxon>Eukaryota</taxon>
        <taxon>Fungi</taxon>
        <taxon>Dikarya</taxon>
        <taxon>Ascomycota</taxon>
        <taxon>Pezizomycotina</taxon>
        <taxon>Dothideomycetes</taxon>
        <taxon>Pleosporomycetidae</taxon>
        <taxon>Pleosporales</taxon>
        <taxon>Pleosporineae</taxon>
        <taxon>Pleosporaceae</taxon>
        <taxon>Pyrenophora</taxon>
    </lineage>
</organism>
<accession>A0A922T0B5</accession>
<feature type="region of interest" description="Disordered" evidence="1">
    <location>
        <begin position="303"/>
        <end position="390"/>
    </location>
</feature>
<feature type="compositionally biased region" description="Low complexity" evidence="1">
    <location>
        <begin position="303"/>
        <end position="312"/>
    </location>
</feature>
<dbReference type="Proteomes" id="UP000249757">
    <property type="component" value="Unassembled WGS sequence"/>
</dbReference>
<feature type="compositionally biased region" description="Low complexity" evidence="1">
    <location>
        <begin position="121"/>
        <end position="138"/>
    </location>
</feature>
<dbReference type="InterPro" id="IPR011051">
    <property type="entry name" value="RmlC_Cupin_sf"/>
</dbReference>
<feature type="compositionally biased region" description="Low complexity" evidence="1">
    <location>
        <begin position="696"/>
        <end position="720"/>
    </location>
</feature>
<dbReference type="Pfam" id="PF08539">
    <property type="entry name" value="HbrB"/>
    <property type="match status" value="1"/>
</dbReference>
<feature type="region of interest" description="Disordered" evidence="1">
    <location>
        <begin position="659"/>
        <end position="760"/>
    </location>
</feature>
<gene>
    <name evidence="2" type="ORF">Ptr86124_006722</name>
</gene>
<comment type="caution">
    <text evidence="2">The sequence shown here is derived from an EMBL/GenBank/DDBJ whole genome shotgun (WGS) entry which is preliminary data.</text>
</comment>
<feature type="compositionally biased region" description="Polar residues" evidence="1">
    <location>
        <begin position="352"/>
        <end position="364"/>
    </location>
</feature>
<dbReference type="Gene3D" id="2.60.120.10">
    <property type="entry name" value="Jelly Rolls"/>
    <property type="match status" value="1"/>
</dbReference>
<sequence>MPSTSPPPTPLIRRPVSLDDSDSDSSQATLQQRRSPLPTSVLSPSARSPRSLDPPTAGPPPPTPSSSSSSSAQNYSRPGFVRDATQSQGHIGAHNIGHRPRQRSQGYFEPSLSSMREGQGQLTASQIAAQAAYAQNPQHIRKRSTTIPAPNEQAQAGRGQPMSPPPVPTQGVTFKTNGMSYQNGVVGGRMAATTAANAAFPRSPLNSPGIEGAQPQSSPKPASTPEPQQLQKIKESKSKMKLFSSKPKNIKVDNRLDSKHQALPSPGKIGIGIHSSQALNRMMMAGSTTSLVESTVSSSTSLYSSANASTSTLVPPRNDSLPERKEEKHKHHFLSRQKHKLKDQDSFALPLSSANSNSKPTNPSAPEPLYSFAAPSSPGHSSTFASSVTGLDLRHGGRHLRRAKKEEKANAFLDAQLEPPYRERMNSVSTERAEWPSLASNITSASSHTTPGQTISHTTEMLHLGSSFGINGLSPDDAWPLLKARVLLIFEGEDPRPPVEDFNALVTVHIKRCIHKRSPIILIEDLNELLSTGFGSLDQTLRHVPDDRLIPHLVEMWLVVFTTILPFLQAVFLPLDLEFRGSGIMTSAQAAEFWGVMLPDEMNTKSPDHLNIPILGELEVRRITLLIFRDIVILPRYEALMAIFSRLSLENLNAGLESPSPIPHDTRPGTAGSANDVLPMGSLNSTSQSSGGYLESTTSITSSTFASTRSRATSNTSAGSFSSNPSQHPPTMSHLHPPPPTSHSNLPPAALRQQPMDSTKVTETVGRMLQCVSVLVSLQSSDDAQEKIGRLNKELNDMIVSNTTLVPLTIIKGAGHEHIALPEGDNATVADFHTTLTQTPTTTPTPITSGFYKITAGPSKPAAYTFEESKYVLSGQIDVLDEATGITHHLVAGDFAFFHVGSKVQFSTRSVGMAFYVVTRPVRVEHGGLVGRAEGEKARL</sequence>
<feature type="compositionally biased region" description="Polar residues" evidence="1">
    <location>
        <begin position="214"/>
        <end position="231"/>
    </location>
</feature>
<dbReference type="AlphaFoldDB" id="A0A922T0B5"/>
<feature type="region of interest" description="Disordered" evidence="1">
    <location>
        <begin position="197"/>
        <end position="269"/>
    </location>
</feature>
<dbReference type="PANTHER" id="PTHR32428:SF2">
    <property type="entry name" value="TARGET OF RAPAMYCIN COMPLEX 2 SUBUNIT BIT61-RELATED"/>
    <property type="match status" value="1"/>
</dbReference>
<feature type="compositionally biased region" description="Polar residues" evidence="1">
    <location>
        <begin position="27"/>
        <end position="48"/>
    </location>
</feature>
<feature type="region of interest" description="Disordered" evidence="1">
    <location>
        <begin position="1"/>
        <end position="184"/>
    </location>
</feature>
<dbReference type="EMBL" id="NRDI02000008">
    <property type="protein sequence ID" value="KAI1514092.1"/>
    <property type="molecule type" value="Genomic_DNA"/>
</dbReference>
<dbReference type="SUPFAM" id="SSF51182">
    <property type="entry name" value="RmlC-like cupins"/>
    <property type="match status" value="1"/>
</dbReference>
<dbReference type="GO" id="GO:0038203">
    <property type="term" value="P:TORC2 signaling"/>
    <property type="evidence" value="ECO:0007669"/>
    <property type="project" value="TreeGrafter"/>
</dbReference>
<evidence type="ECO:0000313" key="3">
    <source>
        <dbReference type="Proteomes" id="UP000249757"/>
    </source>
</evidence>
<keyword evidence="3" id="KW-1185">Reference proteome</keyword>